<sequence length="599" mass="66940">MLPFHKLSVHERYMIEIEGDPDWTDCSSGAESSSPSEDSSEEDSDEPAEPLKDADESGAEDVCAVCYGAVHLYCQRCWAESYCGYRHLAEDRPRHDKWCFPRKVQDDEESPPTPQDAAILSLGEDALLLVCRFLGARDLVRLGQTCRALRAVCRDPRAWSHVTWSFELSEERTLANVGLLKVAPALHTIKLGERWPKVNMLRCTRRVKKFVLSWDEQLQQPYAVEPVMRLLGHWRGTLEVVVLGCLNSEGDDVKLLRYIDGLNIKELYIGDLAPTLVKAYPGSAKAVRKLEIGTQVSGGVLTHLLRACRSTLVHFKASSFFMDLNAWVHPHNCGREPRSSVRRALMRCPGLEVVAVPAWYGSLSMLHAWPALHSLCLYDFGEVKHRAAKEVFRTAAAAKQLRSLSLWMETVAHRGLLVVVAEACCALRELRLMFGTTDDVVLAPVDVPRDLHAVLGRLPGLEKLVLHAARVPGTVFRGLAHGALPALRKLVLLKCAVTPKGREALQHLRGVRPDLRVKARKLRTARCQGDGLEAVRCEQELCRVPSDCEDDDPVGADASDDDHDSMDSDDFTDFVERCWSVGDRDGDDEEENDEEDEDE</sequence>
<dbReference type="PROSITE" id="PS01360">
    <property type="entry name" value="ZF_MYND_1"/>
    <property type="match status" value="1"/>
</dbReference>
<keyword evidence="3" id="KW-0862">Zinc</keyword>
<evidence type="ECO:0000256" key="1">
    <source>
        <dbReference type="ARBA" id="ARBA00022723"/>
    </source>
</evidence>
<dbReference type="InterPro" id="IPR002893">
    <property type="entry name" value="Znf_MYND"/>
</dbReference>
<dbReference type="OrthoDB" id="5282002at2759"/>
<name>A0A6P8ZRB0_THRPL</name>
<dbReference type="InParanoid" id="A0A6P8ZRB0"/>
<evidence type="ECO:0000259" key="5">
    <source>
        <dbReference type="PROSITE" id="PS01360"/>
    </source>
</evidence>
<keyword evidence="2" id="KW-0863">Zinc-finger</keyword>
<dbReference type="Gene3D" id="3.80.10.10">
    <property type="entry name" value="Ribonuclease Inhibitor"/>
    <property type="match status" value="1"/>
</dbReference>
<dbReference type="AlphaFoldDB" id="A0A6P8ZRB0"/>
<dbReference type="Proteomes" id="UP000515158">
    <property type="component" value="Unplaced"/>
</dbReference>
<dbReference type="RefSeq" id="XP_034247289.1">
    <property type="nucleotide sequence ID" value="XM_034391398.1"/>
</dbReference>
<feature type="compositionally biased region" description="Low complexity" evidence="4">
    <location>
        <begin position="27"/>
        <end position="37"/>
    </location>
</feature>
<dbReference type="SUPFAM" id="SSF81383">
    <property type="entry name" value="F-box domain"/>
    <property type="match status" value="1"/>
</dbReference>
<dbReference type="Pfam" id="PF12937">
    <property type="entry name" value="F-box-like"/>
    <property type="match status" value="1"/>
</dbReference>
<dbReference type="CDD" id="cd09917">
    <property type="entry name" value="F-box_SF"/>
    <property type="match status" value="1"/>
</dbReference>
<evidence type="ECO:0000256" key="2">
    <source>
        <dbReference type="ARBA" id="ARBA00022771"/>
    </source>
</evidence>
<keyword evidence="1" id="KW-0479">Metal-binding</keyword>
<evidence type="ECO:0000313" key="7">
    <source>
        <dbReference type="RefSeq" id="XP_034247289.1"/>
    </source>
</evidence>
<keyword evidence="6" id="KW-1185">Reference proteome</keyword>
<dbReference type="InterPro" id="IPR032675">
    <property type="entry name" value="LRR_dom_sf"/>
</dbReference>
<evidence type="ECO:0000256" key="3">
    <source>
        <dbReference type="ARBA" id="ARBA00022833"/>
    </source>
</evidence>
<organism evidence="7">
    <name type="scientific">Thrips palmi</name>
    <name type="common">Melon thrips</name>
    <dbReference type="NCBI Taxonomy" id="161013"/>
    <lineage>
        <taxon>Eukaryota</taxon>
        <taxon>Metazoa</taxon>
        <taxon>Ecdysozoa</taxon>
        <taxon>Arthropoda</taxon>
        <taxon>Hexapoda</taxon>
        <taxon>Insecta</taxon>
        <taxon>Pterygota</taxon>
        <taxon>Neoptera</taxon>
        <taxon>Paraneoptera</taxon>
        <taxon>Thysanoptera</taxon>
        <taxon>Terebrantia</taxon>
        <taxon>Thripoidea</taxon>
        <taxon>Thripidae</taxon>
        <taxon>Thrips</taxon>
    </lineage>
</organism>
<feature type="compositionally biased region" description="Acidic residues" evidence="4">
    <location>
        <begin position="38"/>
        <end position="48"/>
    </location>
</feature>
<feature type="region of interest" description="Disordered" evidence="4">
    <location>
        <begin position="20"/>
        <end position="55"/>
    </location>
</feature>
<gene>
    <name evidence="7" type="primary">LOC117649031</name>
</gene>
<feature type="domain" description="MYND-type" evidence="5">
    <location>
        <begin position="63"/>
        <end position="99"/>
    </location>
</feature>
<dbReference type="InterPro" id="IPR036047">
    <property type="entry name" value="F-box-like_dom_sf"/>
</dbReference>
<dbReference type="Gene3D" id="1.20.1280.50">
    <property type="match status" value="1"/>
</dbReference>
<dbReference type="GO" id="GO:0008270">
    <property type="term" value="F:zinc ion binding"/>
    <property type="evidence" value="ECO:0007669"/>
    <property type="project" value="UniProtKB-KW"/>
</dbReference>
<protein>
    <submittedName>
        <fullName evidence="7">Uncharacterized protein LOC117649031</fullName>
    </submittedName>
</protein>
<dbReference type="InterPro" id="IPR001810">
    <property type="entry name" value="F-box_dom"/>
</dbReference>
<feature type="region of interest" description="Disordered" evidence="4">
    <location>
        <begin position="548"/>
        <end position="570"/>
    </location>
</feature>
<reference evidence="7" key="1">
    <citation type="submission" date="2025-08" db="UniProtKB">
        <authorList>
            <consortium name="RefSeq"/>
        </authorList>
    </citation>
    <scope>IDENTIFICATION</scope>
    <source>
        <tissue evidence="7">Total insect</tissue>
    </source>
</reference>
<accession>A0A6P8ZRB0</accession>
<evidence type="ECO:0000256" key="4">
    <source>
        <dbReference type="SAM" id="MobiDB-lite"/>
    </source>
</evidence>
<evidence type="ECO:0000313" key="6">
    <source>
        <dbReference type="Proteomes" id="UP000515158"/>
    </source>
</evidence>
<proteinExistence type="predicted"/>
<dbReference type="KEGG" id="tpal:117649031"/>
<dbReference type="SUPFAM" id="SSF52047">
    <property type="entry name" value="RNI-like"/>
    <property type="match status" value="1"/>
</dbReference>
<dbReference type="GeneID" id="117649031"/>
<dbReference type="SUPFAM" id="SSF144232">
    <property type="entry name" value="HIT/MYND zinc finger-like"/>
    <property type="match status" value="1"/>
</dbReference>